<dbReference type="PATRIC" id="fig|320778.3.peg.3979"/>
<accession>A0A0J1H5A0</accession>
<feature type="chain" id="PRO_5005252665" description="GlyGly-CTERM sorting domain-containing protein" evidence="1">
    <location>
        <begin position="24"/>
        <end position="703"/>
    </location>
</feature>
<keyword evidence="1" id="KW-0732">Signal</keyword>
<keyword evidence="3" id="KW-1185">Reference proteome</keyword>
<dbReference type="InterPro" id="IPR022562">
    <property type="entry name" value="DUF3466"/>
</dbReference>
<reference evidence="2 3" key="1">
    <citation type="submission" date="2015-05" db="EMBL/GenBank/DDBJ databases">
        <title>Photobacterium galathea sp. nov.</title>
        <authorList>
            <person name="Machado H."/>
            <person name="Gram L."/>
        </authorList>
    </citation>
    <scope>NUCLEOTIDE SEQUENCE [LARGE SCALE GENOMIC DNA]</scope>
    <source>
        <strain evidence="2 3">DSM 22954</strain>
    </source>
</reference>
<dbReference type="NCBIfam" id="TIGR03501">
    <property type="entry name" value="GlyGly_CTERM"/>
    <property type="match status" value="1"/>
</dbReference>
<sequence length="703" mass="75974">MQHNTLKLSTLAILIAGATSANAAVYKVVEIDADPTVASRDYFPENVDQNKARSQIEYHGQGISPSADGENCFVSGGCSSDNYQVFGESRFGAEGLRMRDVVPFISDNYQEINDEDRLYRYCDRNLGPNTCDTWARSEFYGKGYNTNDIGDRSGLGGLVREQEAWTKNFYANSQALLTNGNQFSVVETFASDSANYSASAALGDLVADRETSNSVVTHVGNLSGQPYELGIASSAYFGKDGRYARQFAKRGFVNVNGSPLSLGAVSSANELTKTAGQSLAFDAVEFDGKLLVVGSASFAPSDFDDSDLKVPNNRSDRGDPTFSDSAFRGCDELIPGKLEQFYNTKECQLSVFANDAVFWTVDGSSANNTEANLLSKRVAKGNPELEYRTLDPDNNDRSYQAGARAVALVSGKPVVVGFTTDSIDKTSIDEADKDYYAIRASVWELPDGSTTASSESFTRKIIPGLDIEDGGGERKLTYSIATDVNENNKVIGVAKNYLVDNRSYSERMFVYDNNNPSASPTFLDSSISSLFFKGANGYAAAINNNDQIVGRLDAESVNQVDGRFRRQRAFTYVMSDIPGSAALKKGDVYLLDDLTNDGVVKGDVANQYRIFEATGINDAGVISATAYKCEGGYDDLTKESFCQGGASNVERIVAVKLVPIDAAQSPSVESRPTQEASIERSGGGSLGVLALTVLGWLGFRRRK</sequence>
<feature type="signal peptide" evidence="1">
    <location>
        <begin position="1"/>
        <end position="23"/>
    </location>
</feature>
<dbReference type="Pfam" id="PF11949">
    <property type="entry name" value="DUF3466"/>
    <property type="match status" value="1"/>
</dbReference>
<comment type="caution">
    <text evidence="2">The sequence shown here is derived from an EMBL/GenBank/DDBJ whole genome shotgun (WGS) entry which is preliminary data.</text>
</comment>
<dbReference type="EMBL" id="LDOU01000019">
    <property type="protein sequence ID" value="KLV06886.1"/>
    <property type="molecule type" value="Genomic_DNA"/>
</dbReference>
<dbReference type="STRING" id="320778.ABT57_18315"/>
<dbReference type="InterPro" id="IPR020008">
    <property type="entry name" value="GlyGly_CTERM"/>
</dbReference>
<dbReference type="Proteomes" id="UP000035909">
    <property type="component" value="Unassembled WGS sequence"/>
</dbReference>
<proteinExistence type="predicted"/>
<organism evidence="2 3">
    <name type="scientific">Photobacterium ganghwense</name>
    <dbReference type="NCBI Taxonomy" id="320778"/>
    <lineage>
        <taxon>Bacteria</taxon>
        <taxon>Pseudomonadati</taxon>
        <taxon>Pseudomonadota</taxon>
        <taxon>Gammaproteobacteria</taxon>
        <taxon>Vibrionales</taxon>
        <taxon>Vibrionaceae</taxon>
        <taxon>Photobacterium</taxon>
    </lineage>
</organism>
<protein>
    <recommendedName>
        <fullName evidence="4">GlyGly-CTERM sorting domain-containing protein</fullName>
    </recommendedName>
</protein>
<dbReference type="RefSeq" id="WP_047886714.1">
    <property type="nucleotide sequence ID" value="NZ_CP071325.1"/>
</dbReference>
<dbReference type="AlphaFoldDB" id="A0A0J1H5A0"/>
<evidence type="ECO:0000313" key="2">
    <source>
        <dbReference type="EMBL" id="KLV06886.1"/>
    </source>
</evidence>
<name>A0A0J1H5A0_9GAMM</name>
<evidence type="ECO:0008006" key="4">
    <source>
        <dbReference type="Google" id="ProtNLM"/>
    </source>
</evidence>
<evidence type="ECO:0000313" key="3">
    <source>
        <dbReference type="Proteomes" id="UP000035909"/>
    </source>
</evidence>
<evidence type="ECO:0000256" key="1">
    <source>
        <dbReference type="SAM" id="SignalP"/>
    </source>
</evidence>
<gene>
    <name evidence="2" type="ORF">ABT57_18315</name>
</gene>
<dbReference type="OrthoDB" id="6395565at2"/>